<organism evidence="5 6">
    <name type="scientific">Actinomadura logoneensis</name>
    <dbReference type="NCBI Taxonomy" id="2293572"/>
    <lineage>
        <taxon>Bacteria</taxon>
        <taxon>Bacillati</taxon>
        <taxon>Actinomycetota</taxon>
        <taxon>Actinomycetes</taxon>
        <taxon>Streptosporangiales</taxon>
        <taxon>Thermomonosporaceae</taxon>
        <taxon>Actinomadura</taxon>
    </lineage>
</organism>
<dbReference type="Gene3D" id="3.40.47.10">
    <property type="match status" value="2"/>
</dbReference>
<dbReference type="EMBL" id="QURH01000316">
    <property type="protein sequence ID" value="RFU39905.1"/>
    <property type="molecule type" value="Genomic_DNA"/>
</dbReference>
<evidence type="ECO:0000256" key="2">
    <source>
        <dbReference type="ARBA" id="ARBA00023315"/>
    </source>
</evidence>
<dbReference type="CDD" id="cd00827">
    <property type="entry name" value="init_cond_enzymes"/>
    <property type="match status" value="1"/>
</dbReference>
<dbReference type="GO" id="GO:0006633">
    <property type="term" value="P:fatty acid biosynthetic process"/>
    <property type="evidence" value="ECO:0007669"/>
    <property type="project" value="InterPro"/>
</dbReference>
<name>A0A372JIR7_9ACTN</name>
<dbReference type="GO" id="GO:0004315">
    <property type="term" value="F:3-oxoacyl-[acyl-carrier-protein] synthase activity"/>
    <property type="evidence" value="ECO:0007669"/>
    <property type="project" value="InterPro"/>
</dbReference>
<dbReference type="RefSeq" id="WP_117358915.1">
    <property type="nucleotide sequence ID" value="NZ_QURH01000316.1"/>
</dbReference>
<dbReference type="SUPFAM" id="SSF53901">
    <property type="entry name" value="Thiolase-like"/>
    <property type="match status" value="1"/>
</dbReference>
<proteinExistence type="predicted"/>
<evidence type="ECO:0000259" key="3">
    <source>
        <dbReference type="Pfam" id="PF08541"/>
    </source>
</evidence>
<evidence type="ECO:0000313" key="6">
    <source>
        <dbReference type="Proteomes" id="UP000261811"/>
    </source>
</evidence>
<accession>A0A372JIR7</accession>
<keyword evidence="1" id="KW-0808">Transferase</keyword>
<reference evidence="5 6" key="1">
    <citation type="submission" date="2018-08" db="EMBL/GenBank/DDBJ databases">
        <title>Actinomadura jelena sp. nov., a novel Actinomycete isolated from soil in Chad.</title>
        <authorList>
            <person name="Shi L."/>
        </authorList>
    </citation>
    <scope>NUCLEOTIDE SEQUENCE [LARGE SCALE GENOMIC DNA]</scope>
    <source>
        <strain evidence="5 6">NEAU-G17</strain>
    </source>
</reference>
<dbReference type="OrthoDB" id="7055207at2"/>
<sequence>MRCDGLFLAGLAHRLPPAVDVAEAVADGRYDPSDLASDEYAAITAVPAGTGEAPPEMAVAAGRAALRRAGRSPSEVALLLHASAWFQGIDYWPAASYVHREVLGEDGRHAPALDVQQMCAGALGALELAASYLTADPSRRCALVTTADRFGGPGFDRWRADLPGLVYGDGAAAAVLGQEGFARLLSVSTVVDTALEGLYRGDEPFAVHPGRPVDVRARRAAFAARARALVGSVADRTTSGLTEAVARTLDEAGLKLDDIARFVFPNVGLRVLRTRYAEPFGLDLSRTTWEWGRRTGHVGAADQLTGLTHLVESGLVGPGDRVLLVGIGAGFAWVCAAVEITENPGWDA</sequence>
<evidence type="ECO:0000313" key="5">
    <source>
        <dbReference type="EMBL" id="RFU39905.1"/>
    </source>
</evidence>
<feature type="domain" description="Beta-ketoacyl-[acyl-carrier-protein] synthase III C-terminal" evidence="3">
    <location>
        <begin position="249"/>
        <end position="340"/>
    </location>
</feature>
<dbReference type="InterPro" id="IPR016039">
    <property type="entry name" value="Thiolase-like"/>
</dbReference>
<dbReference type="AlphaFoldDB" id="A0A372JIR7"/>
<dbReference type="PANTHER" id="PTHR34069:SF2">
    <property type="entry name" value="BETA-KETOACYL-[ACYL-CARRIER-PROTEIN] SYNTHASE III"/>
    <property type="match status" value="1"/>
</dbReference>
<dbReference type="Pfam" id="PF08545">
    <property type="entry name" value="ACP_syn_III"/>
    <property type="match status" value="1"/>
</dbReference>
<dbReference type="Proteomes" id="UP000261811">
    <property type="component" value="Unassembled WGS sequence"/>
</dbReference>
<dbReference type="Pfam" id="PF08541">
    <property type="entry name" value="ACP_syn_III_C"/>
    <property type="match status" value="1"/>
</dbReference>
<evidence type="ECO:0000259" key="4">
    <source>
        <dbReference type="Pfam" id="PF08545"/>
    </source>
</evidence>
<dbReference type="InterPro" id="IPR013747">
    <property type="entry name" value="ACP_syn_III_C"/>
</dbReference>
<keyword evidence="2" id="KW-0012">Acyltransferase</keyword>
<comment type="caution">
    <text evidence="5">The sequence shown here is derived from an EMBL/GenBank/DDBJ whole genome shotgun (WGS) entry which is preliminary data.</text>
</comment>
<gene>
    <name evidence="5" type="ORF">DZF91_19630</name>
</gene>
<keyword evidence="6" id="KW-1185">Reference proteome</keyword>
<dbReference type="PANTHER" id="PTHR34069">
    <property type="entry name" value="3-OXOACYL-[ACYL-CARRIER-PROTEIN] SYNTHASE 3"/>
    <property type="match status" value="1"/>
</dbReference>
<dbReference type="GO" id="GO:0044550">
    <property type="term" value="P:secondary metabolite biosynthetic process"/>
    <property type="evidence" value="ECO:0007669"/>
    <property type="project" value="TreeGrafter"/>
</dbReference>
<protein>
    <submittedName>
        <fullName evidence="5">3-oxoacyl-ACP synthase</fullName>
    </submittedName>
</protein>
<dbReference type="InterPro" id="IPR013751">
    <property type="entry name" value="ACP_syn_III_N"/>
</dbReference>
<feature type="domain" description="Beta-ketoacyl-[acyl-carrier-protein] synthase III N-terminal" evidence="4">
    <location>
        <begin position="113"/>
        <end position="187"/>
    </location>
</feature>
<evidence type="ECO:0000256" key="1">
    <source>
        <dbReference type="ARBA" id="ARBA00022679"/>
    </source>
</evidence>